<dbReference type="Gene3D" id="3.40.50.1820">
    <property type="entry name" value="alpha/beta hydrolase"/>
    <property type="match status" value="1"/>
</dbReference>
<dbReference type="PROSITE" id="PS51257">
    <property type="entry name" value="PROKAR_LIPOPROTEIN"/>
    <property type="match status" value="1"/>
</dbReference>
<evidence type="ECO:0000313" key="1">
    <source>
        <dbReference type="EMBL" id="CAB5017920.1"/>
    </source>
</evidence>
<accession>A0A6J7QJK7</accession>
<dbReference type="AlphaFoldDB" id="A0A6J7QJK7"/>
<dbReference type="EMBL" id="CAFBPN010000027">
    <property type="protein sequence ID" value="CAB5017920.1"/>
    <property type="molecule type" value="Genomic_DNA"/>
</dbReference>
<proteinExistence type="predicted"/>
<reference evidence="1" key="1">
    <citation type="submission" date="2020-05" db="EMBL/GenBank/DDBJ databases">
        <authorList>
            <person name="Chiriac C."/>
            <person name="Salcher M."/>
            <person name="Ghai R."/>
            <person name="Kavagutti S V."/>
        </authorList>
    </citation>
    <scope>NUCLEOTIDE SEQUENCE</scope>
</reference>
<dbReference type="PIRSF" id="PIRSF029171">
    <property type="entry name" value="Esterase_LipA"/>
    <property type="match status" value="1"/>
</dbReference>
<dbReference type="InterPro" id="IPR029058">
    <property type="entry name" value="AB_hydrolase_fold"/>
</dbReference>
<protein>
    <submittedName>
        <fullName evidence="1">Unannotated protein</fullName>
    </submittedName>
</protein>
<dbReference type="Pfam" id="PF03583">
    <property type="entry name" value="LIP"/>
    <property type="match status" value="1"/>
</dbReference>
<dbReference type="PANTHER" id="PTHR34853:SF1">
    <property type="entry name" value="LIPASE 5"/>
    <property type="match status" value="1"/>
</dbReference>
<dbReference type="InterPro" id="IPR005152">
    <property type="entry name" value="Lipase_secreted"/>
</dbReference>
<dbReference type="SUPFAM" id="SSF53474">
    <property type="entry name" value="alpha/beta-Hydrolases"/>
    <property type="match status" value="1"/>
</dbReference>
<dbReference type="PANTHER" id="PTHR34853">
    <property type="match status" value="1"/>
</dbReference>
<organism evidence="1">
    <name type="scientific">freshwater metagenome</name>
    <dbReference type="NCBI Taxonomy" id="449393"/>
    <lineage>
        <taxon>unclassified sequences</taxon>
        <taxon>metagenomes</taxon>
        <taxon>ecological metagenomes</taxon>
    </lineage>
</organism>
<gene>
    <name evidence="1" type="ORF">UFOPK4098_00684</name>
</gene>
<dbReference type="Gene3D" id="1.10.260.130">
    <property type="match status" value="1"/>
</dbReference>
<dbReference type="GO" id="GO:0004806">
    <property type="term" value="F:triacylglycerol lipase activity"/>
    <property type="evidence" value="ECO:0007669"/>
    <property type="project" value="InterPro"/>
</dbReference>
<name>A0A6J7QJK7_9ZZZZ</name>
<dbReference type="GO" id="GO:0016042">
    <property type="term" value="P:lipid catabolic process"/>
    <property type="evidence" value="ECO:0007669"/>
    <property type="project" value="InterPro"/>
</dbReference>
<sequence length="410" mass="42153">MRRFSLATCLSTAALCVLVSCGSSTADAPSTTAGATTSSAPATTAPTAAVTPTTALSGDFYASPSNLSSLQPGDLIRSSIVSTTNDFTAFTVLYASRSVSDAPVAVSGMVWVPSTPTAGNPLISYAHGTTGIADECAPSKSNGAGETGVIANILVPKGYIFAATDYEGLGTAGVHPYVVGISEARSMLDIIRAARQLTESSGKSVVWGHSQGGGAALMAAEAAPNYAPDAQVVGAIGGAPVVELDKLGSVFTVTDSFGFMFMVAAGFRAAYPTIDLSQVMTQKGLDMVALAESTCTDVITKARGTDVKTYLTVDSLNTEPLLSHLKENTPGNSATNVPVFVYHGEADELIPAATSLQYLQRACATGGYNIERKTYPGASHVDVLFSASEDIQQWITNRFSGAALTPTPCT</sequence>